<gene>
    <name evidence="8" type="ORF">GM51_18480</name>
</gene>
<evidence type="ECO:0000256" key="6">
    <source>
        <dbReference type="ARBA" id="ARBA00023288"/>
    </source>
</evidence>
<keyword evidence="6" id="KW-0449">Lipoprotein</keyword>
<dbReference type="InterPro" id="IPR050957">
    <property type="entry name" value="BMP_lipoprotein"/>
</dbReference>
<evidence type="ECO:0000256" key="4">
    <source>
        <dbReference type="ARBA" id="ARBA00022729"/>
    </source>
</evidence>
<evidence type="ECO:0000256" key="3">
    <source>
        <dbReference type="ARBA" id="ARBA00022475"/>
    </source>
</evidence>
<comment type="caution">
    <text evidence="8">The sequence shown here is derived from an EMBL/GenBank/DDBJ whole genome shotgun (WGS) entry which is preliminary data.</text>
</comment>
<evidence type="ECO:0000256" key="1">
    <source>
        <dbReference type="ARBA" id="ARBA00004193"/>
    </source>
</evidence>
<accession>A0A094PQG7</accession>
<name>A0A094PQG7_9ZZZZ</name>
<keyword evidence="4" id="KW-0732">Signal</keyword>
<dbReference type="EMBL" id="JNSL01000166">
    <property type="protein sequence ID" value="KGA13945.1"/>
    <property type="molecule type" value="Genomic_DNA"/>
</dbReference>
<dbReference type="PANTHER" id="PTHR34296:SF2">
    <property type="entry name" value="ABC TRANSPORTER GUANOSINE-BINDING PROTEIN NUPN"/>
    <property type="match status" value="1"/>
</dbReference>
<dbReference type="SUPFAM" id="SSF53822">
    <property type="entry name" value="Periplasmic binding protein-like I"/>
    <property type="match status" value="1"/>
</dbReference>
<comment type="similarity">
    <text evidence="2">Belongs to the BMP lipoprotein family.</text>
</comment>
<organism evidence="8">
    <name type="scientific">freshwater metagenome</name>
    <dbReference type="NCBI Taxonomy" id="449393"/>
    <lineage>
        <taxon>unclassified sequences</taxon>
        <taxon>metagenomes</taxon>
        <taxon>ecological metagenomes</taxon>
    </lineage>
</organism>
<dbReference type="InterPro" id="IPR028082">
    <property type="entry name" value="Peripla_BP_I"/>
</dbReference>
<dbReference type="Pfam" id="PF02608">
    <property type="entry name" value="Bmp"/>
    <property type="match status" value="1"/>
</dbReference>
<comment type="subcellular location">
    <subcellularLocation>
        <location evidence="1">Cell membrane</location>
        <topology evidence="1">Lipid-anchor</topology>
    </subcellularLocation>
</comment>
<evidence type="ECO:0000259" key="7">
    <source>
        <dbReference type="Pfam" id="PF02608"/>
    </source>
</evidence>
<sequence length="350" mass="36020">MFKKFKKIAAVTAAAGLLGLALSACSSADKAITEADCGTEGAFCIGLVTDIGKVDDKSFNQSAWEGAQEAATANNGFAKYVETQDPKDYADNIALFADAGYNAIVTVGFLMAEATTIAAEKYPDVKFIGVDQFNGGSAANYSGLIFPEDKAGFIVGYLGGYLTKTGKTAAIAGGPDSIPPVRKFIEGFVAGVAYASEEQGKSYPKASSVYYTGANAFNDPAWGASTAQQYLDQDVDVIFSAGGKTGNGGLARTAQKAGAYCIGVDTDQWDTVPEAQACLVTSAMKLIPQGVVALIGQVKEGTFAGGNFLGDVGAAPYHDFDSTIPADVKDKVAALTAQIISGEVSTGVAQ</sequence>
<dbReference type="CDD" id="cd06354">
    <property type="entry name" value="PBP1_PrnA-like"/>
    <property type="match status" value="1"/>
</dbReference>
<reference evidence="8" key="1">
    <citation type="submission" date="2014-06" db="EMBL/GenBank/DDBJ databases">
        <title>Key roles for freshwater Actinobacteria revealed by deep metagenomic sequencing.</title>
        <authorList>
            <person name="Ghai R."/>
            <person name="Mizuno C.M."/>
            <person name="Picazo A."/>
            <person name="Camacho A."/>
            <person name="Rodriguez-Valera F."/>
        </authorList>
    </citation>
    <scope>NUCLEOTIDE SEQUENCE</scope>
</reference>
<dbReference type="InterPro" id="IPR003760">
    <property type="entry name" value="PnrA-like"/>
</dbReference>
<protein>
    <recommendedName>
        <fullName evidence="7">ABC transporter substrate-binding protein PnrA-like domain-containing protein</fullName>
    </recommendedName>
</protein>
<dbReference type="PANTHER" id="PTHR34296">
    <property type="entry name" value="TRANSCRIPTIONAL ACTIVATOR PROTEIN MED"/>
    <property type="match status" value="1"/>
</dbReference>
<feature type="domain" description="ABC transporter substrate-binding protein PnrA-like" evidence="7">
    <location>
        <begin position="48"/>
        <end position="307"/>
    </location>
</feature>
<dbReference type="AlphaFoldDB" id="A0A094PQG7"/>
<dbReference type="GO" id="GO:0005886">
    <property type="term" value="C:plasma membrane"/>
    <property type="evidence" value="ECO:0007669"/>
    <property type="project" value="UniProtKB-SubCell"/>
</dbReference>
<proteinExistence type="inferred from homology"/>
<evidence type="ECO:0000256" key="5">
    <source>
        <dbReference type="ARBA" id="ARBA00023136"/>
    </source>
</evidence>
<evidence type="ECO:0000313" key="8">
    <source>
        <dbReference type="EMBL" id="KGA13945.1"/>
    </source>
</evidence>
<dbReference type="PROSITE" id="PS51257">
    <property type="entry name" value="PROKAR_LIPOPROTEIN"/>
    <property type="match status" value="1"/>
</dbReference>
<dbReference type="Gene3D" id="3.40.50.2300">
    <property type="match status" value="2"/>
</dbReference>
<evidence type="ECO:0000256" key="2">
    <source>
        <dbReference type="ARBA" id="ARBA00008610"/>
    </source>
</evidence>
<keyword evidence="3" id="KW-1003">Cell membrane</keyword>
<keyword evidence="5" id="KW-0472">Membrane</keyword>